<keyword evidence="4" id="KW-1003">Cell membrane</keyword>
<sequence length="700" mass="77114">MVDTTAGDNATITSQQICVPEKKNTREHFCSTFKMFILSLAFTYFTKTLCGTYMKSVITQIERRFDLSSTLVGFIDGSFEMGNLLFLALVSYYGAKLHRPRLIGCGCFLMSLGCALTGLPHFFMGRYKYDTTIPDSMNQTVNIVACQDLRMQSNYLDIHPEHSQGFKAGAGCLNEPGSNLWVYVFLGNAIRGIGETPLMPLGISYVDDFAKAENSAFYIGCLQAVALMGPMFGYILGALVSKLYVDVGFVDTETVTITPNDVRWIGAWWLGFFISSALLLLGGIPFWFFPRSLLKQEEGQSHRDNPSSHHDNQEHTVYSSVLYMKLADMTKGFLSSLKKLLGNPVYIVILCEQILIFSAFIGLFTFKVKYMEQHFGLSSSRANLLIGLTNVSLSTLGMFLGGLLMKKYKLSLLSAAQLAFLTSSLAFLLLCLQFIIKCDNISLAGLTVSYNGTPQISYDEQTLFSQCNQNCSCSAAKWDPVCSADGITYMSPCLAGCISSTGVGKNTVFHNCSCVLNLSPVEGSSSVSLGQCPHTSACNRSLTSYVAIFGVLYFIKALGVTPIFMVMIRCTLPELKSLAIGIQTLAIRTLAGIPSPVYFGFAIDSTCLKWDMSNCRSRGSCHMYDTNMYRIIFLGLMTGLFGCSLLFNLSVIVLFRSQFRMKAVRPLMQTHQDDIELQGPNQQCKDGTESHTEKANSANG</sequence>
<dbReference type="InterPro" id="IPR036259">
    <property type="entry name" value="MFS_trans_sf"/>
</dbReference>
<evidence type="ECO:0000256" key="15">
    <source>
        <dbReference type="RuleBase" id="RU362056"/>
    </source>
</evidence>
<dbReference type="KEGG" id="ipu:108279522"/>
<evidence type="ECO:0000256" key="9">
    <source>
        <dbReference type="ARBA" id="ARBA00023136"/>
    </source>
</evidence>
<evidence type="ECO:0000256" key="11">
    <source>
        <dbReference type="ARBA" id="ARBA00023180"/>
    </source>
</evidence>
<keyword evidence="6 15" id="KW-1133">Transmembrane helix</keyword>
<dbReference type="SUPFAM" id="SSF100895">
    <property type="entry name" value="Kazal-type serine protease inhibitors"/>
    <property type="match status" value="1"/>
</dbReference>
<dbReference type="Pfam" id="PF07648">
    <property type="entry name" value="Kazal_2"/>
    <property type="match status" value="1"/>
</dbReference>
<evidence type="ECO:0000256" key="2">
    <source>
        <dbReference type="ARBA" id="ARBA00009657"/>
    </source>
</evidence>
<feature type="transmembrane region" description="Helical" evidence="15">
    <location>
        <begin position="345"/>
        <end position="364"/>
    </location>
</feature>
<feature type="transmembrane region" description="Helical" evidence="15">
    <location>
        <begin position="265"/>
        <end position="289"/>
    </location>
</feature>
<dbReference type="GO" id="GO:0015125">
    <property type="term" value="F:bile acid transmembrane transporter activity"/>
    <property type="evidence" value="ECO:0007669"/>
    <property type="project" value="TreeGrafter"/>
</dbReference>
<dbReference type="AlphaFoldDB" id="A0A2D0T400"/>
<feature type="transmembrane region" description="Helical" evidence="15">
    <location>
        <begin position="32"/>
        <end position="50"/>
    </location>
</feature>
<evidence type="ECO:0000313" key="18">
    <source>
        <dbReference type="Proteomes" id="UP000221080"/>
    </source>
</evidence>
<keyword evidence="7" id="KW-0445">Lipid transport</keyword>
<evidence type="ECO:0000256" key="12">
    <source>
        <dbReference type="ARBA" id="ARBA00050960"/>
    </source>
</evidence>
<dbReference type="GO" id="GO:0043252">
    <property type="term" value="P:sodium-independent organic anion transport"/>
    <property type="evidence" value="ECO:0007669"/>
    <property type="project" value="TreeGrafter"/>
</dbReference>
<dbReference type="STRING" id="7998.ENSIPUP00000013420"/>
<dbReference type="InterPro" id="IPR002350">
    <property type="entry name" value="Kazal_dom"/>
</dbReference>
<feature type="transmembrane region" description="Helical" evidence="15">
    <location>
        <begin position="384"/>
        <end position="405"/>
    </location>
</feature>
<dbReference type="PANTHER" id="PTHR11388:SF89">
    <property type="entry name" value="SOLUTE CARRIER ORGANIC ANION TRANSPORTER FAMILY MEMBER 1B3"/>
    <property type="match status" value="1"/>
</dbReference>
<dbReference type="NCBIfam" id="TIGR00805">
    <property type="entry name" value="oat"/>
    <property type="match status" value="1"/>
</dbReference>
<organism evidence="18 19">
    <name type="scientific">Ictalurus punctatus</name>
    <name type="common">Channel catfish</name>
    <name type="synonym">Silurus punctatus</name>
    <dbReference type="NCBI Taxonomy" id="7998"/>
    <lineage>
        <taxon>Eukaryota</taxon>
        <taxon>Metazoa</taxon>
        <taxon>Chordata</taxon>
        <taxon>Craniata</taxon>
        <taxon>Vertebrata</taxon>
        <taxon>Euteleostomi</taxon>
        <taxon>Actinopterygii</taxon>
        <taxon>Neopterygii</taxon>
        <taxon>Teleostei</taxon>
        <taxon>Ostariophysi</taxon>
        <taxon>Siluriformes</taxon>
        <taxon>Ictaluridae</taxon>
        <taxon>Ictalurus</taxon>
    </lineage>
</organism>
<keyword evidence="10" id="KW-1015">Disulfide bond</keyword>
<feature type="domain" description="Kazal-like" evidence="17">
    <location>
        <begin position="461"/>
        <end position="516"/>
    </location>
</feature>
<dbReference type="GO" id="GO:0006811">
    <property type="term" value="P:monoatomic ion transport"/>
    <property type="evidence" value="ECO:0007669"/>
    <property type="project" value="UniProtKB-KW"/>
</dbReference>
<dbReference type="Gene3D" id="1.20.1250.20">
    <property type="entry name" value="MFS general substrate transporter like domains"/>
    <property type="match status" value="1"/>
</dbReference>
<dbReference type="GO" id="GO:0016323">
    <property type="term" value="C:basolateral plasma membrane"/>
    <property type="evidence" value="ECO:0007669"/>
    <property type="project" value="TreeGrafter"/>
</dbReference>
<evidence type="ECO:0000313" key="19">
    <source>
        <dbReference type="RefSeq" id="XP_017349320.1"/>
    </source>
</evidence>
<evidence type="ECO:0000256" key="13">
    <source>
        <dbReference type="ARBA" id="ARBA00051340"/>
    </source>
</evidence>
<keyword evidence="11" id="KW-0325">Glycoprotein</keyword>
<proteinExistence type="inferred from homology"/>
<dbReference type="GO" id="GO:0015347">
    <property type="term" value="F:sodium-independent organic anion transmembrane transporter activity"/>
    <property type="evidence" value="ECO:0007669"/>
    <property type="project" value="TreeGrafter"/>
</dbReference>
<dbReference type="OrthoDB" id="5062115at2759"/>
<dbReference type="InterPro" id="IPR036058">
    <property type="entry name" value="Kazal_dom_sf"/>
</dbReference>
<protein>
    <recommendedName>
        <fullName evidence="15">Solute carrier organic anion transporter family member</fullName>
    </recommendedName>
</protein>
<evidence type="ECO:0000256" key="16">
    <source>
        <dbReference type="SAM" id="MobiDB-lite"/>
    </source>
</evidence>
<comment type="catalytic activity">
    <reaction evidence="14">
        <text>L-thyroxine sulfate(out) = L-thyroxine sulfate(in)</text>
        <dbReference type="Rhea" id="RHEA:73311"/>
        <dbReference type="ChEBI" id="CHEBI:176512"/>
    </reaction>
</comment>
<dbReference type="PROSITE" id="PS51465">
    <property type="entry name" value="KAZAL_2"/>
    <property type="match status" value="1"/>
</dbReference>
<gene>
    <name evidence="19" type="primary">LOC108279522</name>
</gene>
<dbReference type="RefSeq" id="XP_017349320.1">
    <property type="nucleotide sequence ID" value="XM_017493831.3"/>
</dbReference>
<evidence type="ECO:0000256" key="3">
    <source>
        <dbReference type="ARBA" id="ARBA00022448"/>
    </source>
</evidence>
<comment type="catalytic activity">
    <reaction evidence="12">
        <text>3,3',5'-triiodo-L-thyronine(out) = 3,3',5'-triiodo-L-thyronine(in)</text>
        <dbReference type="Rhea" id="RHEA:71815"/>
        <dbReference type="ChEBI" id="CHEBI:57261"/>
    </reaction>
</comment>
<evidence type="ECO:0000256" key="1">
    <source>
        <dbReference type="ARBA" id="ARBA00004651"/>
    </source>
</evidence>
<feature type="region of interest" description="Disordered" evidence="16">
    <location>
        <begin position="678"/>
        <end position="700"/>
    </location>
</feature>
<evidence type="ECO:0000256" key="5">
    <source>
        <dbReference type="ARBA" id="ARBA00022692"/>
    </source>
</evidence>
<dbReference type="FunFam" id="3.30.60.30:FF:000048">
    <property type="entry name" value="Solute carrier organic anion transporter family member"/>
    <property type="match status" value="1"/>
</dbReference>
<evidence type="ECO:0000256" key="7">
    <source>
        <dbReference type="ARBA" id="ARBA00023055"/>
    </source>
</evidence>
<feature type="transmembrane region" description="Helical" evidence="15">
    <location>
        <begin position="412"/>
        <end position="436"/>
    </location>
</feature>
<keyword evidence="3 15" id="KW-0813">Transport</keyword>
<evidence type="ECO:0000259" key="17">
    <source>
        <dbReference type="PROSITE" id="PS51465"/>
    </source>
</evidence>
<comment type="similarity">
    <text evidence="2 15">Belongs to the organo anion transporter (TC 2.A.60) family.</text>
</comment>
<evidence type="ECO:0000256" key="6">
    <source>
        <dbReference type="ARBA" id="ARBA00022989"/>
    </source>
</evidence>
<dbReference type="Proteomes" id="UP000221080">
    <property type="component" value="Chromosome 19"/>
</dbReference>
<evidence type="ECO:0000256" key="10">
    <source>
        <dbReference type="ARBA" id="ARBA00023157"/>
    </source>
</evidence>
<accession>A0A2D0T400</accession>
<evidence type="ECO:0000256" key="4">
    <source>
        <dbReference type="ARBA" id="ARBA00022475"/>
    </source>
</evidence>
<keyword evidence="18" id="KW-1185">Reference proteome</keyword>
<feature type="transmembrane region" description="Helical" evidence="15">
    <location>
        <begin position="101"/>
        <end position="119"/>
    </location>
</feature>
<reference evidence="18" key="1">
    <citation type="journal article" date="2016" name="Nat. Commun.">
        <title>The channel catfish genome sequence provides insights into the evolution of scale formation in teleosts.</title>
        <authorList>
            <person name="Liu Z."/>
            <person name="Liu S."/>
            <person name="Yao J."/>
            <person name="Bao L."/>
            <person name="Zhang J."/>
            <person name="Li Y."/>
            <person name="Jiang C."/>
            <person name="Sun L."/>
            <person name="Wang R."/>
            <person name="Zhang Y."/>
            <person name="Zhou T."/>
            <person name="Zeng Q."/>
            <person name="Fu Q."/>
            <person name="Gao S."/>
            <person name="Li N."/>
            <person name="Koren S."/>
            <person name="Jiang Y."/>
            <person name="Zimin A."/>
            <person name="Xu P."/>
            <person name="Phillippy A.M."/>
            <person name="Geng X."/>
            <person name="Song L."/>
            <person name="Sun F."/>
            <person name="Li C."/>
            <person name="Wang X."/>
            <person name="Chen A."/>
            <person name="Jin Y."/>
            <person name="Yuan Z."/>
            <person name="Yang Y."/>
            <person name="Tan S."/>
            <person name="Peatman E."/>
            <person name="Lu J."/>
            <person name="Qin Z."/>
            <person name="Dunham R."/>
            <person name="Li Z."/>
            <person name="Sonstegard T."/>
            <person name="Feng J."/>
            <person name="Danzmann R.G."/>
            <person name="Schroeder S."/>
            <person name="Scheffler B."/>
            <person name="Duke M.V."/>
            <person name="Ballard L."/>
            <person name="Kucuktas H."/>
            <person name="Kaltenboeck L."/>
            <person name="Liu H."/>
            <person name="Armbruster J."/>
            <person name="Xie Y."/>
            <person name="Kirby M.L."/>
            <person name="Tian Y."/>
            <person name="Flanagan M.E."/>
            <person name="Mu W."/>
            <person name="Waldbieser G.C."/>
        </authorList>
    </citation>
    <scope>NUCLEOTIDE SEQUENCE [LARGE SCALE GENOMIC DNA]</scope>
    <source>
        <strain evidence="18">SDA103</strain>
    </source>
</reference>
<evidence type="ECO:0000256" key="8">
    <source>
        <dbReference type="ARBA" id="ARBA00023065"/>
    </source>
</evidence>
<reference evidence="19" key="2">
    <citation type="submission" date="2025-08" db="UniProtKB">
        <authorList>
            <consortium name="RefSeq"/>
        </authorList>
    </citation>
    <scope>IDENTIFICATION</scope>
    <source>
        <tissue evidence="19">Blood</tissue>
    </source>
</reference>
<keyword evidence="5 15" id="KW-0812">Transmembrane</keyword>
<keyword evidence="8 15" id="KW-0406">Ion transport</keyword>
<dbReference type="Pfam" id="PF03137">
    <property type="entry name" value="OATP"/>
    <property type="match status" value="1"/>
</dbReference>
<feature type="transmembrane region" description="Helical" evidence="15">
    <location>
        <begin position="631"/>
        <end position="655"/>
    </location>
</feature>
<feature type="transmembrane region" description="Helical" evidence="15">
    <location>
        <begin position="217"/>
        <end position="245"/>
    </location>
</feature>
<comment type="caution">
    <text evidence="15">Lacks conserved residue(s) required for the propagation of feature annotation.</text>
</comment>
<name>A0A2D0T400_ICTPU</name>
<feature type="transmembrane region" description="Helical" evidence="15">
    <location>
        <begin position="71"/>
        <end position="95"/>
    </location>
</feature>
<dbReference type="InterPro" id="IPR004156">
    <property type="entry name" value="OATP"/>
</dbReference>
<feature type="transmembrane region" description="Helical" evidence="15">
    <location>
        <begin position="542"/>
        <end position="566"/>
    </location>
</feature>
<dbReference type="PANTHER" id="PTHR11388">
    <property type="entry name" value="ORGANIC ANION TRANSPORTER"/>
    <property type="match status" value="1"/>
</dbReference>
<evidence type="ECO:0000256" key="14">
    <source>
        <dbReference type="ARBA" id="ARBA00052624"/>
    </source>
</evidence>
<comment type="subcellular location">
    <subcellularLocation>
        <location evidence="1 15">Cell membrane</location>
        <topology evidence="1 15">Multi-pass membrane protein</topology>
    </subcellularLocation>
</comment>
<dbReference type="GeneID" id="108279522"/>
<comment type="catalytic activity">
    <reaction evidence="13">
        <text>L-thyroxine(out) = L-thyroxine(in)</text>
        <dbReference type="Rhea" id="RHEA:71819"/>
        <dbReference type="ChEBI" id="CHEBI:58448"/>
    </reaction>
</comment>
<keyword evidence="9 15" id="KW-0472">Membrane</keyword>
<dbReference type="SUPFAM" id="SSF103473">
    <property type="entry name" value="MFS general substrate transporter"/>
    <property type="match status" value="1"/>
</dbReference>